<dbReference type="RefSeq" id="WP_089326193.1">
    <property type="nucleotide sequence ID" value="NZ_FZOR01000010.1"/>
</dbReference>
<sequence>MSTHAIIDAEAELEHLERLTGALRAAGWSVEVTAPAGRRPSALVADPRMRRINESVIAAPEGTGGGSWAYFYGWGERIGPCSDPSGAAAVLGRVLTARRDN</sequence>
<organism evidence="1 2">
    <name type="scientific">Actinomadura meyerae</name>
    <dbReference type="NCBI Taxonomy" id="240840"/>
    <lineage>
        <taxon>Bacteria</taxon>
        <taxon>Bacillati</taxon>
        <taxon>Actinomycetota</taxon>
        <taxon>Actinomycetes</taxon>
        <taxon>Streptosporangiales</taxon>
        <taxon>Thermomonosporaceae</taxon>
        <taxon>Actinomadura</taxon>
    </lineage>
</organism>
<protein>
    <submittedName>
        <fullName evidence="1">Uncharacterized protein</fullName>
    </submittedName>
</protein>
<name>A0A239HJP2_9ACTN</name>
<dbReference type="Proteomes" id="UP000198318">
    <property type="component" value="Unassembled WGS sequence"/>
</dbReference>
<proteinExistence type="predicted"/>
<keyword evidence="2" id="KW-1185">Reference proteome</keyword>
<accession>A0A239HJP2</accession>
<dbReference type="AlphaFoldDB" id="A0A239HJP2"/>
<reference evidence="1 2" key="1">
    <citation type="submission" date="2017-06" db="EMBL/GenBank/DDBJ databases">
        <authorList>
            <person name="Kim H.J."/>
            <person name="Triplett B.A."/>
        </authorList>
    </citation>
    <scope>NUCLEOTIDE SEQUENCE [LARGE SCALE GENOMIC DNA]</scope>
    <source>
        <strain evidence="1 2">DSM 44715</strain>
    </source>
</reference>
<dbReference type="EMBL" id="FZOR01000010">
    <property type="protein sequence ID" value="SNS81532.1"/>
    <property type="molecule type" value="Genomic_DNA"/>
</dbReference>
<dbReference type="OrthoDB" id="3478911at2"/>
<evidence type="ECO:0000313" key="2">
    <source>
        <dbReference type="Proteomes" id="UP000198318"/>
    </source>
</evidence>
<evidence type="ECO:0000313" key="1">
    <source>
        <dbReference type="EMBL" id="SNS81532.1"/>
    </source>
</evidence>
<gene>
    <name evidence="1" type="ORF">SAMN05443665_10108</name>
</gene>